<comment type="subcellular location">
    <subcellularLocation>
        <location evidence="1">Cytoplasm</location>
        <location evidence="1">Cytoskeleton</location>
    </subcellularLocation>
</comment>
<dbReference type="OMA" id="NDYEDAQ"/>
<keyword evidence="13" id="KW-1185">Reference proteome</keyword>
<dbReference type="InterPro" id="IPR036961">
    <property type="entry name" value="Kinesin_motor_dom_sf"/>
</dbReference>
<proteinExistence type="inferred from homology"/>
<feature type="coiled-coil region" evidence="9">
    <location>
        <begin position="463"/>
        <end position="514"/>
    </location>
</feature>
<organism evidence="12 13">
    <name type="scientific">Caenorhabditis japonica</name>
    <dbReference type="NCBI Taxonomy" id="281687"/>
    <lineage>
        <taxon>Eukaryota</taxon>
        <taxon>Metazoa</taxon>
        <taxon>Ecdysozoa</taxon>
        <taxon>Nematoda</taxon>
        <taxon>Chromadorea</taxon>
        <taxon>Rhabditida</taxon>
        <taxon>Rhabditina</taxon>
        <taxon>Rhabditomorpha</taxon>
        <taxon>Rhabditoidea</taxon>
        <taxon>Rhabditidae</taxon>
        <taxon>Peloderinae</taxon>
        <taxon>Caenorhabditis</taxon>
    </lineage>
</organism>
<dbReference type="GO" id="GO:0008017">
    <property type="term" value="F:microtubule binding"/>
    <property type="evidence" value="ECO:0007669"/>
    <property type="project" value="InterPro"/>
</dbReference>
<feature type="coiled-coil region" evidence="9">
    <location>
        <begin position="323"/>
        <end position="365"/>
    </location>
</feature>
<evidence type="ECO:0000256" key="8">
    <source>
        <dbReference type="RuleBase" id="RU000394"/>
    </source>
</evidence>
<dbReference type="PRINTS" id="PR00380">
    <property type="entry name" value="KINESINHEAVY"/>
</dbReference>
<dbReference type="InterPro" id="IPR001752">
    <property type="entry name" value="Kinesin_motor_dom"/>
</dbReference>
<dbReference type="InterPro" id="IPR027640">
    <property type="entry name" value="Kinesin-like_fam"/>
</dbReference>
<evidence type="ECO:0000256" key="7">
    <source>
        <dbReference type="PROSITE-ProRule" id="PRU00283"/>
    </source>
</evidence>
<feature type="region of interest" description="Disordered" evidence="10">
    <location>
        <begin position="593"/>
        <end position="613"/>
    </location>
</feature>
<dbReference type="AlphaFoldDB" id="A0A8R1DQZ6"/>
<evidence type="ECO:0000256" key="9">
    <source>
        <dbReference type="SAM" id="Coils"/>
    </source>
</evidence>
<keyword evidence="4 9" id="KW-0175">Coiled coil</keyword>
<dbReference type="InterPro" id="IPR019821">
    <property type="entry name" value="Kinesin_motor_CS"/>
</dbReference>
<reference evidence="13" key="1">
    <citation type="submission" date="2010-08" db="EMBL/GenBank/DDBJ databases">
        <authorList>
            <consortium name="Caenorhabditis japonica Sequencing Consortium"/>
            <person name="Wilson R.K."/>
        </authorList>
    </citation>
    <scope>NUCLEOTIDE SEQUENCE [LARGE SCALE GENOMIC DNA]</scope>
    <source>
        <strain evidence="13">DF5081</strain>
    </source>
</reference>
<dbReference type="Pfam" id="PF00225">
    <property type="entry name" value="Kinesin"/>
    <property type="match status" value="1"/>
</dbReference>
<evidence type="ECO:0000313" key="12">
    <source>
        <dbReference type="EnsemblMetazoa" id="CJA09843.1"/>
    </source>
</evidence>
<evidence type="ECO:0000256" key="5">
    <source>
        <dbReference type="ARBA" id="ARBA00023175"/>
    </source>
</evidence>
<keyword evidence="2 7" id="KW-0547">Nucleotide-binding</keyword>
<dbReference type="GO" id="GO:0003777">
    <property type="term" value="F:microtubule motor activity"/>
    <property type="evidence" value="ECO:0007669"/>
    <property type="project" value="InterPro"/>
</dbReference>
<dbReference type="GO" id="GO:0005874">
    <property type="term" value="C:microtubule"/>
    <property type="evidence" value="ECO:0007669"/>
    <property type="project" value="UniProtKB-KW"/>
</dbReference>
<name>A0A8R1DQZ6_CAEJA</name>
<protein>
    <recommendedName>
        <fullName evidence="8">Kinesin-like protein</fullName>
    </recommendedName>
</protein>
<feature type="domain" description="Kinesin motor" evidence="11">
    <location>
        <begin position="2"/>
        <end position="308"/>
    </location>
</feature>
<feature type="binding site" evidence="7">
    <location>
        <begin position="72"/>
        <end position="79"/>
    </location>
    <ligand>
        <name>ATP</name>
        <dbReference type="ChEBI" id="CHEBI:30616"/>
    </ligand>
</feature>
<accession>A0A8R1DQZ6</accession>
<evidence type="ECO:0000259" key="11">
    <source>
        <dbReference type="PROSITE" id="PS50067"/>
    </source>
</evidence>
<evidence type="ECO:0000313" key="13">
    <source>
        <dbReference type="Proteomes" id="UP000005237"/>
    </source>
</evidence>
<dbReference type="InterPro" id="IPR027417">
    <property type="entry name" value="P-loop_NTPase"/>
</dbReference>
<evidence type="ECO:0000256" key="3">
    <source>
        <dbReference type="ARBA" id="ARBA00022840"/>
    </source>
</evidence>
<dbReference type="EnsemblMetazoa" id="CJA09843.1">
    <property type="protein sequence ID" value="CJA09843.1"/>
    <property type="gene ID" value="WBGene00129047"/>
</dbReference>
<dbReference type="Proteomes" id="UP000005237">
    <property type="component" value="Unassembled WGS sequence"/>
</dbReference>
<dbReference type="SUPFAM" id="SSF52540">
    <property type="entry name" value="P-loop containing nucleoside triphosphate hydrolases"/>
    <property type="match status" value="1"/>
</dbReference>
<evidence type="ECO:0000256" key="6">
    <source>
        <dbReference type="ARBA" id="ARBA00023212"/>
    </source>
</evidence>
<keyword evidence="6" id="KW-0963">Cytoplasm</keyword>
<reference evidence="12" key="2">
    <citation type="submission" date="2022-06" db="UniProtKB">
        <authorList>
            <consortium name="EnsemblMetazoa"/>
        </authorList>
    </citation>
    <scope>IDENTIFICATION</scope>
    <source>
        <strain evidence="12">DF5081</strain>
    </source>
</reference>
<dbReference type="PROSITE" id="PS50067">
    <property type="entry name" value="KINESIN_MOTOR_2"/>
    <property type="match status" value="1"/>
</dbReference>
<keyword evidence="5 7" id="KW-0505">Motor protein</keyword>
<evidence type="ECO:0000256" key="2">
    <source>
        <dbReference type="ARBA" id="ARBA00022741"/>
    </source>
</evidence>
<dbReference type="Gene3D" id="3.40.850.10">
    <property type="entry name" value="Kinesin motor domain"/>
    <property type="match status" value="1"/>
</dbReference>
<keyword evidence="8" id="KW-0493">Microtubule</keyword>
<evidence type="ECO:0000256" key="10">
    <source>
        <dbReference type="SAM" id="MobiDB-lite"/>
    </source>
</evidence>
<keyword evidence="6" id="KW-0206">Cytoskeleton</keyword>
<dbReference type="GO" id="GO:0005524">
    <property type="term" value="F:ATP binding"/>
    <property type="evidence" value="ECO:0007669"/>
    <property type="project" value="UniProtKB-UniRule"/>
</dbReference>
<dbReference type="PROSITE" id="PS00411">
    <property type="entry name" value="KINESIN_MOTOR_1"/>
    <property type="match status" value="1"/>
</dbReference>
<evidence type="ECO:0000256" key="1">
    <source>
        <dbReference type="ARBA" id="ARBA00004245"/>
    </source>
</evidence>
<keyword evidence="3 7" id="KW-0067">ATP-binding</keyword>
<sequence length="698" mass="79596">MSVFTAVRLRPGENSNNDWAATSSSTIANGEKEFRFDHVFSEQNNVSVYNSSCRQIVEQVVKGYNATIAAYGQSGSGKTHSLLGTKGEDGILQLAVQNLLELIQERESVQYMVKLSAIEIYNENLVDLLDADESKKCRLSDDKIYNKMEEIVESYDHFINLCRRAKDRRKVGSTELNQKSSRSHAVFQLVVESCTLDALTGKQMTIVSQLAIVDLAGSENTRTMKNAVQTNESKKINLSLLALSRVMSTLAERPKDTSAIPFRDSVLTRILKNVLGGNSKFLLFCCIRKHASTETDSTIWFGQKAKKMPNEAKKNVATENAALPALIAQIGDLKRQLEEQKKETADQDKQRLEELLKKVLNSRTENNAPQIDKPKRRHSIAFGGSSFNCRSRKVDELDWNALFRVEEEDGQVVDSGRSSRMSVEMKLDSDLLPIIEGSSNTQSTQTNGMWIEKSTYDTMASICSDLKVQIQELQSKLAQKSEIAQKNEELRAENELLKTQLDKEQKLRESAEELFQRTILERQTQNTETAKEVDDMKKEAKEWSVKARIYKDKYVDMKQHGLNLLKEKDEKIREAQENLKKAEETFKLELEKEKRASEAERQKREKMQSKMEKANRLIGESLDAEKRLREEMREKLEGEKEVLEEKMMEMRLVSKGAVTVPNCSHPEHIRLLDKLDTLVRHRDLLVANMISRLNTDSQ</sequence>
<comment type="similarity">
    <text evidence="7 8">Belongs to the TRAFAC class myosin-kinesin ATPase superfamily. Kinesin family.</text>
</comment>
<evidence type="ECO:0000256" key="4">
    <source>
        <dbReference type="ARBA" id="ARBA00023054"/>
    </source>
</evidence>
<dbReference type="SMART" id="SM00129">
    <property type="entry name" value="KISc"/>
    <property type="match status" value="1"/>
</dbReference>
<dbReference type="GO" id="GO:0007018">
    <property type="term" value="P:microtubule-based movement"/>
    <property type="evidence" value="ECO:0007669"/>
    <property type="project" value="InterPro"/>
</dbReference>
<dbReference type="PANTHER" id="PTHR47968:SF75">
    <property type="entry name" value="CENTROMERE-ASSOCIATED PROTEIN E"/>
    <property type="match status" value="1"/>
</dbReference>
<dbReference type="PANTHER" id="PTHR47968">
    <property type="entry name" value="CENTROMERE PROTEIN E"/>
    <property type="match status" value="1"/>
</dbReference>